<dbReference type="VEuPathDB" id="FungiDB:MELLADRAFT_116922"/>
<dbReference type="Gene3D" id="3.30.1520.10">
    <property type="entry name" value="Phox-like domain"/>
    <property type="match status" value="1"/>
</dbReference>
<feature type="domain" description="SH3" evidence="5">
    <location>
        <begin position="55"/>
        <end position="120"/>
    </location>
</feature>
<feature type="compositionally biased region" description="Low complexity" evidence="4">
    <location>
        <begin position="16"/>
        <end position="33"/>
    </location>
</feature>
<evidence type="ECO:0000256" key="2">
    <source>
        <dbReference type="ARBA" id="ARBA00022737"/>
    </source>
</evidence>
<dbReference type="SUPFAM" id="SSF64268">
    <property type="entry name" value="PX domain"/>
    <property type="match status" value="1"/>
</dbReference>
<dbReference type="InterPro" id="IPR036871">
    <property type="entry name" value="PX_dom_sf"/>
</dbReference>
<feature type="region of interest" description="Disordered" evidence="4">
    <location>
        <begin position="537"/>
        <end position="572"/>
    </location>
</feature>
<dbReference type="eggNOG" id="KOG4773">
    <property type="taxonomic scope" value="Eukaryota"/>
</dbReference>
<reference evidence="7" key="1">
    <citation type="journal article" date="2011" name="Proc. Natl. Acad. Sci. U.S.A.">
        <title>Obligate biotrophy features unraveled by the genomic analysis of rust fungi.</title>
        <authorList>
            <person name="Duplessis S."/>
            <person name="Cuomo C.A."/>
            <person name="Lin Y.-C."/>
            <person name="Aerts A."/>
            <person name="Tisserant E."/>
            <person name="Veneault-Fourrey C."/>
            <person name="Joly D.L."/>
            <person name="Hacquard S."/>
            <person name="Amselem J."/>
            <person name="Cantarel B.L."/>
            <person name="Chiu R."/>
            <person name="Coutinho P.M."/>
            <person name="Feau N."/>
            <person name="Field M."/>
            <person name="Frey P."/>
            <person name="Gelhaye E."/>
            <person name="Goldberg J."/>
            <person name="Grabherr M.G."/>
            <person name="Kodira C.D."/>
            <person name="Kohler A."/>
            <person name="Kuees U."/>
            <person name="Lindquist E.A."/>
            <person name="Lucas S.M."/>
            <person name="Mago R."/>
            <person name="Mauceli E."/>
            <person name="Morin E."/>
            <person name="Murat C."/>
            <person name="Pangilinan J.L."/>
            <person name="Park R."/>
            <person name="Pearson M."/>
            <person name="Quesneville H."/>
            <person name="Rouhier N."/>
            <person name="Sakthikumar S."/>
            <person name="Salamov A.A."/>
            <person name="Schmutz J."/>
            <person name="Selles B."/>
            <person name="Shapiro H."/>
            <person name="Tanguay P."/>
            <person name="Tuskan G.A."/>
            <person name="Henrissat B."/>
            <person name="Van de Peer Y."/>
            <person name="Rouze P."/>
            <person name="Ellis J.G."/>
            <person name="Dodds P.N."/>
            <person name="Schein J.E."/>
            <person name="Zhong S."/>
            <person name="Hamelin R.C."/>
            <person name="Grigoriev I.V."/>
            <person name="Szabo L.J."/>
            <person name="Martin F."/>
        </authorList>
    </citation>
    <scope>NUCLEOTIDE SEQUENCE [LARGE SCALE GENOMIC DNA]</scope>
    <source>
        <strain evidence="7">98AG31 / pathotype 3-4-7</strain>
    </source>
</reference>
<dbReference type="GO" id="GO:0000747">
    <property type="term" value="P:conjugation with cellular fusion"/>
    <property type="evidence" value="ECO:0007669"/>
    <property type="project" value="TreeGrafter"/>
</dbReference>
<dbReference type="OrthoDB" id="548867at2759"/>
<dbReference type="PROSITE" id="PS50002">
    <property type="entry name" value="SH3"/>
    <property type="match status" value="2"/>
</dbReference>
<dbReference type="Pfam" id="PF00018">
    <property type="entry name" value="SH3_1"/>
    <property type="match status" value="1"/>
</dbReference>
<dbReference type="SUPFAM" id="SSF54277">
    <property type="entry name" value="CAD &amp; PB1 domains"/>
    <property type="match status" value="1"/>
</dbReference>
<dbReference type="InterPro" id="IPR001452">
    <property type="entry name" value="SH3_domain"/>
</dbReference>
<accession>F4RRD7</accession>
<evidence type="ECO:0000313" key="7">
    <source>
        <dbReference type="Proteomes" id="UP000001072"/>
    </source>
</evidence>
<dbReference type="GO" id="GO:0005737">
    <property type="term" value="C:cytoplasm"/>
    <property type="evidence" value="ECO:0007669"/>
    <property type="project" value="TreeGrafter"/>
</dbReference>
<sequence length="658" mass="73272">MSSMNNKTNSRVNTYSTSSTSSTSSTTSTSSSSYPQTPSHLTTHLQHTLHQSRSSNPEIIKSIKSYKATHSLEISFQSGDAFSFLGQRSDQAGHLWFEACHLKSGARGLVPSTCFESLHQEVLKTSHHQSTPSWSATNSPTSPTRIISSSQPKVNHQHATAASLASSRAYQKNPLFGTVKYDFTAERTDELDAKRGESLVIMAHSESQWFVVKPIGRLGGPGLIPLNFVEVKDMVSGHPLRLKDLKEVILKKGVPDIDAWKASTAAYKVNSISLGTFDNLSNRGGVVQSGATELKGSKKPISLPQPARAALLPARSHGNLKAPSTPTRPFTFSSVTSLPLATQLVVPLNPISLNPSSIHSNKRSSDQHPSQREPINSKDFPLPPGRSTPTPSPAKSIHSQEQHFATVGMLRDRYGTLVHASVESFHQESGQYWFHLRSHFKKANSKDETVLVLYRLYDQFLEFYSSLSNDVLIKSRSPAKFEPDLKVDELVCCRRMEELNEFFKELEGFDEVVRSKGIIYEFLGPREGDVELQKTLNSKRRSNEKVKDVKEGSKSRGSSSHRRIGSTLPSTNPSQALNSNFYRIKVYQEKSSDVFALRIQEGMKYKELIEKIEERVEGGQNGLVKIKDGKDSWREIRDEVELADWFGEGEKLVLMYCC</sequence>
<evidence type="ECO:0000256" key="3">
    <source>
        <dbReference type="PROSITE-ProRule" id="PRU00192"/>
    </source>
</evidence>
<dbReference type="SUPFAM" id="SSF50044">
    <property type="entry name" value="SH3-domain"/>
    <property type="match status" value="2"/>
</dbReference>
<feature type="region of interest" description="Disordered" evidence="4">
    <location>
        <begin position="356"/>
        <end position="401"/>
    </location>
</feature>
<protein>
    <recommendedName>
        <fullName evidence="5">SH3 domain-containing protein</fullName>
    </recommendedName>
</protein>
<proteinExistence type="predicted"/>
<dbReference type="STRING" id="747676.F4RRD7"/>
<evidence type="ECO:0000313" key="6">
    <source>
        <dbReference type="EMBL" id="EGG04919.1"/>
    </source>
</evidence>
<dbReference type="InterPro" id="IPR051228">
    <property type="entry name" value="NADPH_Oxidase/PX-Domain"/>
</dbReference>
<dbReference type="AlphaFoldDB" id="F4RRD7"/>
<evidence type="ECO:0000256" key="4">
    <source>
        <dbReference type="SAM" id="MobiDB-lite"/>
    </source>
</evidence>
<dbReference type="Gene3D" id="2.30.30.40">
    <property type="entry name" value="SH3 Domains"/>
    <property type="match status" value="2"/>
</dbReference>
<feature type="compositionally biased region" description="Low complexity" evidence="4">
    <location>
        <begin position="139"/>
        <end position="150"/>
    </location>
</feature>
<dbReference type="Gene3D" id="3.10.20.90">
    <property type="entry name" value="Phosphatidylinositol 3-kinase Catalytic Subunit, Chain A, domain 1"/>
    <property type="match status" value="1"/>
</dbReference>
<dbReference type="RefSeq" id="XP_007411672.1">
    <property type="nucleotide sequence ID" value="XM_007411610.1"/>
</dbReference>
<dbReference type="GO" id="GO:0043332">
    <property type="term" value="C:mating projection tip"/>
    <property type="evidence" value="ECO:0007669"/>
    <property type="project" value="TreeGrafter"/>
</dbReference>
<evidence type="ECO:0000259" key="5">
    <source>
        <dbReference type="PROSITE" id="PS50002"/>
    </source>
</evidence>
<dbReference type="GO" id="GO:0035091">
    <property type="term" value="F:phosphatidylinositol binding"/>
    <property type="evidence" value="ECO:0007669"/>
    <property type="project" value="InterPro"/>
</dbReference>
<gene>
    <name evidence="6" type="ORF">MELLADRAFT_116922</name>
</gene>
<dbReference type="PANTHER" id="PTHR15706">
    <property type="entry name" value="SH3 MULTIPLE DOMAIN"/>
    <property type="match status" value="1"/>
</dbReference>
<dbReference type="HOGENOM" id="CLU_014957_0_1_1"/>
<dbReference type="InterPro" id="IPR035549">
    <property type="entry name" value="Bem1/Scd2_SH3_2"/>
</dbReference>
<dbReference type="EMBL" id="GL883115">
    <property type="protein sequence ID" value="EGG04919.1"/>
    <property type="molecule type" value="Genomic_DNA"/>
</dbReference>
<keyword evidence="2" id="KW-0677">Repeat</keyword>
<feature type="region of interest" description="Disordered" evidence="4">
    <location>
        <begin position="126"/>
        <end position="154"/>
    </location>
</feature>
<dbReference type="InParanoid" id="F4RRD7"/>
<feature type="compositionally biased region" description="Basic and acidic residues" evidence="4">
    <location>
        <begin position="541"/>
        <end position="554"/>
    </location>
</feature>
<dbReference type="GO" id="GO:0030674">
    <property type="term" value="F:protein-macromolecule adaptor activity"/>
    <property type="evidence" value="ECO:0007669"/>
    <property type="project" value="TreeGrafter"/>
</dbReference>
<dbReference type="Proteomes" id="UP000001072">
    <property type="component" value="Unassembled WGS sequence"/>
</dbReference>
<dbReference type="CDD" id="cd11879">
    <property type="entry name" value="SH3_Bem1p_2"/>
    <property type="match status" value="1"/>
</dbReference>
<feature type="compositionally biased region" description="Polar residues" evidence="4">
    <location>
        <begin position="1"/>
        <end position="15"/>
    </location>
</feature>
<feature type="compositionally biased region" description="Pro residues" evidence="4">
    <location>
        <begin position="381"/>
        <end position="392"/>
    </location>
</feature>
<dbReference type="PANTHER" id="PTHR15706:SF2">
    <property type="entry name" value="SH3 AND PX DOMAIN-CONTAINING PROTEIN 2A"/>
    <property type="match status" value="1"/>
</dbReference>
<feature type="region of interest" description="Disordered" evidence="4">
    <location>
        <begin position="1"/>
        <end position="42"/>
    </location>
</feature>
<name>F4RRD7_MELLP</name>
<dbReference type="InterPro" id="IPR036028">
    <property type="entry name" value="SH3-like_dom_sf"/>
</dbReference>
<dbReference type="KEGG" id="mlr:MELLADRAFT_116922"/>
<organism evidence="7">
    <name type="scientific">Melampsora larici-populina (strain 98AG31 / pathotype 3-4-7)</name>
    <name type="common">Poplar leaf rust fungus</name>
    <dbReference type="NCBI Taxonomy" id="747676"/>
    <lineage>
        <taxon>Eukaryota</taxon>
        <taxon>Fungi</taxon>
        <taxon>Dikarya</taxon>
        <taxon>Basidiomycota</taxon>
        <taxon>Pucciniomycotina</taxon>
        <taxon>Pucciniomycetes</taxon>
        <taxon>Pucciniales</taxon>
        <taxon>Melampsoraceae</taxon>
        <taxon>Melampsora</taxon>
    </lineage>
</organism>
<keyword evidence="1 3" id="KW-0728">SH3 domain</keyword>
<dbReference type="GeneID" id="18925913"/>
<feature type="compositionally biased region" description="Polar residues" evidence="4">
    <location>
        <begin position="128"/>
        <end position="138"/>
    </location>
</feature>
<evidence type="ECO:0000256" key="1">
    <source>
        <dbReference type="ARBA" id="ARBA00022443"/>
    </source>
</evidence>
<keyword evidence="7" id="KW-1185">Reference proteome</keyword>
<dbReference type="SMART" id="SM00326">
    <property type="entry name" value="SH3"/>
    <property type="match status" value="2"/>
</dbReference>
<feature type="domain" description="SH3" evidence="5">
    <location>
        <begin position="172"/>
        <end position="234"/>
    </location>
</feature>